<gene>
    <name evidence="1" type="ORF">GJ654_19155</name>
</gene>
<dbReference type="AlphaFoldDB" id="A0A6N8DW56"/>
<reference evidence="1 2" key="1">
    <citation type="submission" date="2019-11" db="EMBL/GenBank/DDBJ databases">
        <title>Whole-genome sequence of a Rhodoblastus acidophilus DSM 142.</title>
        <authorList>
            <person name="Kyndt J.A."/>
            <person name="Meyer T.E."/>
        </authorList>
    </citation>
    <scope>NUCLEOTIDE SEQUENCE [LARGE SCALE GENOMIC DNA]</scope>
    <source>
        <strain evidence="1 2">DSM 142</strain>
    </source>
</reference>
<comment type="caution">
    <text evidence="1">The sequence shown here is derived from an EMBL/GenBank/DDBJ whole genome shotgun (WGS) entry which is preliminary data.</text>
</comment>
<dbReference type="Pfam" id="PF19653">
    <property type="entry name" value="DUF6156"/>
    <property type="match status" value="1"/>
</dbReference>
<name>A0A6N8DW56_RHOAC</name>
<dbReference type="Proteomes" id="UP000439113">
    <property type="component" value="Unassembled WGS sequence"/>
</dbReference>
<evidence type="ECO:0000313" key="2">
    <source>
        <dbReference type="Proteomes" id="UP000439113"/>
    </source>
</evidence>
<dbReference type="EMBL" id="WNKS01000026">
    <property type="protein sequence ID" value="MTV33104.1"/>
    <property type="molecule type" value="Genomic_DNA"/>
</dbReference>
<dbReference type="OrthoDB" id="8563989at2"/>
<proteinExistence type="predicted"/>
<dbReference type="RefSeq" id="WP_155447785.1">
    <property type="nucleotide sequence ID" value="NZ_JAOQNR010000008.1"/>
</dbReference>
<evidence type="ECO:0008006" key="3">
    <source>
        <dbReference type="Google" id="ProtNLM"/>
    </source>
</evidence>
<dbReference type="InterPro" id="IPR046154">
    <property type="entry name" value="DUF6156"/>
</dbReference>
<evidence type="ECO:0000313" key="1">
    <source>
        <dbReference type="EMBL" id="MTV33104.1"/>
    </source>
</evidence>
<sequence>MTTRYFLSTSGIKLPLRMVNEIEPEALSNRNTYIRADYDGDGRLLRFEKLVYGDIELTHVYTYDAEGALSRAEIALPDEDPMVLDFPA</sequence>
<accession>A0A6N8DW56</accession>
<organism evidence="1 2">
    <name type="scientific">Rhodoblastus acidophilus</name>
    <name type="common">Rhodopseudomonas acidophila</name>
    <dbReference type="NCBI Taxonomy" id="1074"/>
    <lineage>
        <taxon>Bacteria</taxon>
        <taxon>Pseudomonadati</taxon>
        <taxon>Pseudomonadota</taxon>
        <taxon>Alphaproteobacteria</taxon>
        <taxon>Hyphomicrobiales</taxon>
        <taxon>Rhodoblastaceae</taxon>
        <taxon>Rhodoblastus</taxon>
    </lineage>
</organism>
<protein>
    <recommendedName>
        <fullName evidence="3">YD repeat-containing protein</fullName>
    </recommendedName>
</protein>